<protein>
    <submittedName>
        <fullName evidence="1">Uncharacterized protein</fullName>
    </submittedName>
</protein>
<dbReference type="Proteomes" id="UP000663586">
    <property type="component" value="Chromosome"/>
</dbReference>
<dbReference type="EMBL" id="CP064786">
    <property type="protein sequence ID" value="QSG01943.1"/>
    <property type="molecule type" value="Genomic_DNA"/>
</dbReference>
<dbReference type="AlphaFoldDB" id="A0A897MSE7"/>
<keyword evidence="2" id="KW-1185">Reference proteome</keyword>
<dbReference type="KEGG" id="hara:AArcS_0718"/>
<sequence>MRNRRISINAISNAAFGRDDLFQPPHVVSTMPESVVPPPMEPGDRIAVLTPIAPLSLGERVRLEPENGPIVFE</sequence>
<evidence type="ECO:0000313" key="2">
    <source>
        <dbReference type="Proteomes" id="UP000663586"/>
    </source>
</evidence>
<organism evidence="1 2">
    <name type="scientific">Natranaeroarchaeum sulfidigenes</name>
    <dbReference type="NCBI Taxonomy" id="2784880"/>
    <lineage>
        <taxon>Archaea</taxon>
        <taxon>Methanobacteriati</taxon>
        <taxon>Methanobacteriota</taxon>
        <taxon>Stenosarchaea group</taxon>
        <taxon>Halobacteria</taxon>
        <taxon>Halobacteriales</taxon>
        <taxon>Natronoarchaeaceae</taxon>
        <taxon>Natranaeroarchaeum</taxon>
    </lineage>
</organism>
<evidence type="ECO:0000313" key="1">
    <source>
        <dbReference type="EMBL" id="QSG01943.1"/>
    </source>
</evidence>
<gene>
    <name evidence="1" type="ORF">AArcS_0718</name>
</gene>
<proteinExistence type="predicted"/>
<name>A0A897MSE7_9EURY</name>
<reference evidence="1" key="1">
    <citation type="submission" date="2020-11" db="EMBL/GenBank/DDBJ databases">
        <title>Carbohydrate-dependent, anaerobic sulfur respiration: A novel catabolism in halophilic archaea.</title>
        <authorList>
            <person name="Sorokin D.Y."/>
            <person name="Messina E."/>
            <person name="Smedile F."/>
            <person name="La Cono V."/>
            <person name="Hallsworth J.E."/>
            <person name="Yakimov M.M."/>
        </authorList>
    </citation>
    <scope>NUCLEOTIDE SEQUENCE</scope>
    <source>
        <strain evidence="1">AArc-S</strain>
    </source>
</reference>
<accession>A0A897MSE7</accession>